<protein>
    <recommendedName>
        <fullName evidence="4">Lipoprotein</fullName>
    </recommendedName>
</protein>
<dbReference type="PROSITE" id="PS51257">
    <property type="entry name" value="PROKAR_LIPOPROTEIN"/>
    <property type="match status" value="1"/>
</dbReference>
<name>A0A4Y8SPU6_9SPHI</name>
<dbReference type="RefSeq" id="WP_133229605.1">
    <property type="nucleotide sequence ID" value="NZ_SOZE01000001.1"/>
</dbReference>
<evidence type="ECO:0000313" key="3">
    <source>
        <dbReference type="Proteomes" id="UP000297540"/>
    </source>
</evidence>
<keyword evidence="3" id="KW-1185">Reference proteome</keyword>
<reference evidence="2 3" key="1">
    <citation type="journal article" date="2017" name="Int. J. Syst. Evol. Microbiol.">
        <title>Mucilaginibacterpsychrotolerans sp. nov., isolated from peatlands.</title>
        <authorList>
            <person name="Deng Y."/>
            <person name="Shen L."/>
            <person name="Xu B."/>
            <person name="Liu Y."/>
            <person name="Gu Z."/>
            <person name="Liu H."/>
            <person name="Zhou Y."/>
        </authorList>
    </citation>
    <scope>NUCLEOTIDE SEQUENCE [LARGE SCALE GENOMIC DNA]</scope>
    <source>
        <strain evidence="2 3">NH7-4</strain>
    </source>
</reference>
<keyword evidence="1" id="KW-0732">Signal</keyword>
<dbReference type="OrthoDB" id="796333at2"/>
<accession>A0A4Y8SPU6</accession>
<dbReference type="EMBL" id="SOZE01000001">
    <property type="protein sequence ID" value="TFF40852.1"/>
    <property type="molecule type" value="Genomic_DNA"/>
</dbReference>
<dbReference type="Proteomes" id="UP000297540">
    <property type="component" value="Unassembled WGS sequence"/>
</dbReference>
<sequence>MMLKHTFLPLWIFALAAAILVAGCKNKTATNNADPRETNRVIDSPSVAYIKKLDKENKGVVFVFTKDYPEFKHLSNRSIVLKPLNQDLSIDLNEYQHKDYMGPVYILLPAYYVGIRASVILKCFPAYKGFTFSQPSDGYVVYYTDKKR</sequence>
<gene>
    <name evidence="2" type="ORF">E2R66_01355</name>
</gene>
<proteinExistence type="predicted"/>
<evidence type="ECO:0000256" key="1">
    <source>
        <dbReference type="SAM" id="SignalP"/>
    </source>
</evidence>
<feature type="signal peptide" evidence="1">
    <location>
        <begin position="1"/>
        <end position="29"/>
    </location>
</feature>
<evidence type="ECO:0000313" key="2">
    <source>
        <dbReference type="EMBL" id="TFF40852.1"/>
    </source>
</evidence>
<comment type="caution">
    <text evidence="2">The sequence shown here is derived from an EMBL/GenBank/DDBJ whole genome shotgun (WGS) entry which is preliminary data.</text>
</comment>
<feature type="chain" id="PRO_5021507226" description="Lipoprotein" evidence="1">
    <location>
        <begin position="30"/>
        <end position="148"/>
    </location>
</feature>
<dbReference type="AlphaFoldDB" id="A0A4Y8SPU6"/>
<organism evidence="2 3">
    <name type="scientific">Mucilaginibacter psychrotolerans</name>
    <dbReference type="NCBI Taxonomy" id="1524096"/>
    <lineage>
        <taxon>Bacteria</taxon>
        <taxon>Pseudomonadati</taxon>
        <taxon>Bacteroidota</taxon>
        <taxon>Sphingobacteriia</taxon>
        <taxon>Sphingobacteriales</taxon>
        <taxon>Sphingobacteriaceae</taxon>
        <taxon>Mucilaginibacter</taxon>
    </lineage>
</organism>
<evidence type="ECO:0008006" key="4">
    <source>
        <dbReference type="Google" id="ProtNLM"/>
    </source>
</evidence>